<proteinExistence type="predicted"/>
<accession>A0A8S0VUA0</accession>
<dbReference type="EMBL" id="CACVBS010000081">
    <property type="protein sequence ID" value="CAA7269859.1"/>
    <property type="molecule type" value="Genomic_DNA"/>
</dbReference>
<comment type="caution">
    <text evidence="2">The sequence shown here is derived from an EMBL/GenBank/DDBJ whole genome shotgun (WGS) entry which is preliminary data.</text>
</comment>
<protein>
    <submittedName>
        <fullName evidence="2">Uncharacterized protein</fullName>
    </submittedName>
</protein>
<keyword evidence="3" id="KW-1185">Reference proteome</keyword>
<feature type="region of interest" description="Disordered" evidence="1">
    <location>
        <begin position="1"/>
        <end position="49"/>
    </location>
</feature>
<name>A0A8S0VUA0_CYCAE</name>
<gene>
    <name evidence="2" type="ORF">AAE3_LOCUS12099</name>
</gene>
<evidence type="ECO:0000256" key="1">
    <source>
        <dbReference type="SAM" id="MobiDB-lite"/>
    </source>
</evidence>
<sequence>MHPPGSRVPYPGLSTQRSPAQGLLLTLGPQHAPTQQPPLDPKSGHDLPTFISPTLHAAQSISGTGFQGGWRFRLGLKGIQWGDERWGCRWYHPHHKPSPSITVCFHDTHPTP</sequence>
<organism evidence="2 3">
    <name type="scientific">Cyclocybe aegerita</name>
    <name type="common">Black poplar mushroom</name>
    <name type="synonym">Agrocybe aegerita</name>
    <dbReference type="NCBI Taxonomy" id="1973307"/>
    <lineage>
        <taxon>Eukaryota</taxon>
        <taxon>Fungi</taxon>
        <taxon>Dikarya</taxon>
        <taxon>Basidiomycota</taxon>
        <taxon>Agaricomycotina</taxon>
        <taxon>Agaricomycetes</taxon>
        <taxon>Agaricomycetidae</taxon>
        <taxon>Agaricales</taxon>
        <taxon>Agaricineae</taxon>
        <taxon>Bolbitiaceae</taxon>
        <taxon>Cyclocybe</taxon>
    </lineage>
</organism>
<evidence type="ECO:0000313" key="2">
    <source>
        <dbReference type="EMBL" id="CAA7269859.1"/>
    </source>
</evidence>
<evidence type="ECO:0000313" key="3">
    <source>
        <dbReference type="Proteomes" id="UP000467700"/>
    </source>
</evidence>
<reference evidence="2 3" key="1">
    <citation type="submission" date="2020-01" db="EMBL/GenBank/DDBJ databases">
        <authorList>
            <person name="Gupta K D."/>
        </authorList>
    </citation>
    <scope>NUCLEOTIDE SEQUENCE [LARGE SCALE GENOMIC DNA]</scope>
</reference>
<dbReference type="Proteomes" id="UP000467700">
    <property type="component" value="Unassembled WGS sequence"/>
</dbReference>
<dbReference type="AlphaFoldDB" id="A0A8S0VUA0"/>